<dbReference type="EMBL" id="MTKT01003433">
    <property type="protein sequence ID" value="OWM74835.1"/>
    <property type="molecule type" value="Genomic_DNA"/>
</dbReference>
<feature type="domain" description="F-box" evidence="1">
    <location>
        <begin position="1"/>
        <end position="42"/>
    </location>
</feature>
<protein>
    <recommendedName>
        <fullName evidence="1">F-box domain-containing protein</fullName>
    </recommendedName>
</protein>
<comment type="caution">
    <text evidence="2">The sequence shown here is derived from an EMBL/GenBank/DDBJ whole genome shotgun (WGS) entry which is preliminary data.</text>
</comment>
<dbReference type="Proteomes" id="UP000197138">
    <property type="component" value="Unassembled WGS sequence"/>
</dbReference>
<dbReference type="AlphaFoldDB" id="A0A218WPU4"/>
<dbReference type="SUPFAM" id="SSF81383">
    <property type="entry name" value="F-box domain"/>
    <property type="match status" value="1"/>
</dbReference>
<sequence>MSSDEVLKAVFPLLDVKDLARCMEVCKQWRDIAKDDYFWKCLCARRWPSICKRPNPTLTYYKLYQTFYKRQKRRKLLPPRLSFDDLEFFIDIWTDDRLIFSEVVPGPALLTGIKAPPPGICYMLRSHLEGPLYRMTLPIQPRFTIPFAQSASVSVLARRKDSNRVACVMNKPPFDYVDRSSCRALAFDYLDFSPLYPFISDTRAWVSLFFLDDGSEGVMDVFGIELDFCDAANSKEEVLWLLDMLDWKYMVVFAPRKAYDNENWCSWTSTYFSGFPELRDKHACSPGKYGGGRSIRVAALWVPNSGQFLLQESESFMPSFSDFLYKFRSTEGTLDGLRRIISIYRMG</sequence>
<accession>A0A218WPU4</accession>
<evidence type="ECO:0000259" key="1">
    <source>
        <dbReference type="PROSITE" id="PS50181"/>
    </source>
</evidence>
<dbReference type="PANTHER" id="PTHR47722">
    <property type="entry name" value="EXPRESSED PROTEIN"/>
    <property type="match status" value="1"/>
</dbReference>
<dbReference type="InterPro" id="IPR036047">
    <property type="entry name" value="F-box-like_dom_sf"/>
</dbReference>
<dbReference type="InterPro" id="IPR044207">
    <property type="entry name" value="At5g39250-like"/>
</dbReference>
<evidence type="ECO:0000313" key="3">
    <source>
        <dbReference type="Proteomes" id="UP000197138"/>
    </source>
</evidence>
<organism evidence="2 3">
    <name type="scientific">Punica granatum</name>
    <name type="common">Pomegranate</name>
    <dbReference type="NCBI Taxonomy" id="22663"/>
    <lineage>
        <taxon>Eukaryota</taxon>
        <taxon>Viridiplantae</taxon>
        <taxon>Streptophyta</taxon>
        <taxon>Embryophyta</taxon>
        <taxon>Tracheophyta</taxon>
        <taxon>Spermatophyta</taxon>
        <taxon>Magnoliopsida</taxon>
        <taxon>eudicotyledons</taxon>
        <taxon>Gunneridae</taxon>
        <taxon>Pentapetalae</taxon>
        <taxon>rosids</taxon>
        <taxon>malvids</taxon>
        <taxon>Myrtales</taxon>
        <taxon>Lythraceae</taxon>
        <taxon>Punica</taxon>
    </lineage>
</organism>
<gene>
    <name evidence="2" type="ORF">CDL15_Pgr004602</name>
</gene>
<name>A0A218WPU4_PUNGR</name>
<proteinExistence type="predicted"/>
<dbReference type="SMART" id="SM00256">
    <property type="entry name" value="FBOX"/>
    <property type="match status" value="1"/>
</dbReference>
<dbReference type="PROSITE" id="PS50181">
    <property type="entry name" value="FBOX"/>
    <property type="match status" value="1"/>
</dbReference>
<evidence type="ECO:0000313" key="2">
    <source>
        <dbReference type="EMBL" id="OWM74835.1"/>
    </source>
</evidence>
<dbReference type="Pfam" id="PF12937">
    <property type="entry name" value="F-box-like"/>
    <property type="match status" value="1"/>
</dbReference>
<dbReference type="InterPro" id="IPR001810">
    <property type="entry name" value="F-box_dom"/>
</dbReference>
<reference evidence="3" key="1">
    <citation type="journal article" date="2017" name="Plant J.">
        <title>The pomegranate (Punica granatum L.) genome and the genomics of punicalagin biosynthesis.</title>
        <authorList>
            <person name="Qin G."/>
            <person name="Xu C."/>
            <person name="Ming R."/>
            <person name="Tang H."/>
            <person name="Guyot R."/>
            <person name="Kramer E.M."/>
            <person name="Hu Y."/>
            <person name="Yi X."/>
            <person name="Qi Y."/>
            <person name="Xu X."/>
            <person name="Gao Z."/>
            <person name="Pan H."/>
            <person name="Jian J."/>
            <person name="Tian Y."/>
            <person name="Yue Z."/>
            <person name="Xu Y."/>
        </authorList>
    </citation>
    <scope>NUCLEOTIDE SEQUENCE [LARGE SCALE GENOMIC DNA]</scope>
    <source>
        <strain evidence="3">cv. Dabenzi</strain>
    </source>
</reference>
<dbReference type="PANTHER" id="PTHR47722:SF1">
    <property type="entry name" value="F-BOX DOMAIN CONTAINING PROTEIN, EXPRESSED"/>
    <property type="match status" value="1"/>
</dbReference>
<dbReference type="Gene3D" id="1.20.1280.50">
    <property type="match status" value="1"/>
</dbReference>